<comment type="subunit">
    <text evidence="8">Interacts with SEC61B, SEC61A1 and the SEC61 complex. Interacts with CANX.</text>
</comment>
<dbReference type="GO" id="GO:0030968">
    <property type="term" value="P:endoplasmic reticulum unfolded protein response"/>
    <property type="evidence" value="ECO:0007669"/>
    <property type="project" value="TreeGrafter"/>
</dbReference>
<dbReference type="PANTHER" id="PTHR15601:SF0">
    <property type="entry name" value="GEO09675P1"/>
    <property type="match status" value="1"/>
</dbReference>
<keyword evidence="12" id="KW-1185">Reference proteome</keyword>
<evidence type="ECO:0000256" key="4">
    <source>
        <dbReference type="ARBA" id="ARBA00022824"/>
    </source>
</evidence>
<comment type="function">
    <text evidence="7">Interacts with target proteins during their translocation into the lumen of the endoplasmic reticulum. Protects unfolded target proteins against degradation during ER stress. May facilitate glycosylation of target proteins after termination of ER stress. May modulate the use of N-glycosylation sites on target proteins.</text>
</comment>
<keyword evidence="4" id="KW-0256">Endoplasmic reticulum</keyword>
<keyword evidence="10" id="KW-0732">Signal</keyword>
<gene>
    <name evidence="11" type="ORF">MSPICULIGERA_LOCUS6372</name>
</gene>
<proteinExistence type="inferred from homology"/>
<dbReference type="Pfam" id="PF06624">
    <property type="entry name" value="RAMP4"/>
    <property type="match status" value="1"/>
</dbReference>
<evidence type="ECO:0000256" key="7">
    <source>
        <dbReference type="ARBA" id="ARBA00037157"/>
    </source>
</evidence>
<dbReference type="AlphaFoldDB" id="A0AA36FZK4"/>
<evidence type="ECO:0000256" key="2">
    <source>
        <dbReference type="ARBA" id="ARBA00005500"/>
    </source>
</evidence>
<accession>A0AA36FZK4</accession>
<feature type="signal peptide" evidence="10">
    <location>
        <begin position="1"/>
        <end position="20"/>
    </location>
</feature>
<sequence length="168" mass="18221">MQAHLVAVAILGFACQQAAATCKTGVPDTNIIGPQIGDACPSGYECWILPGNAVTQCAALPGACKDTDGNDLPRGRIWRSIDPSFRQILVLDSTLQTSKKPFKMAPKQRMNVANEQFAKNIKQRGSVAKSLKPKEDKYPAAPWLIGLFVFVVCGSAIFEIIRSVKMGW</sequence>
<keyword evidence="3 9" id="KW-0812">Transmembrane</keyword>
<reference evidence="11" key="1">
    <citation type="submission" date="2023-06" db="EMBL/GenBank/DDBJ databases">
        <authorList>
            <person name="Delattre M."/>
        </authorList>
    </citation>
    <scope>NUCLEOTIDE SEQUENCE</scope>
    <source>
        <strain evidence="11">AF72</strain>
    </source>
</reference>
<dbReference type="InterPro" id="IPR010580">
    <property type="entry name" value="ER_stress-assoc"/>
</dbReference>
<evidence type="ECO:0000256" key="1">
    <source>
        <dbReference type="ARBA" id="ARBA00004389"/>
    </source>
</evidence>
<evidence type="ECO:0000256" key="3">
    <source>
        <dbReference type="ARBA" id="ARBA00022692"/>
    </source>
</evidence>
<comment type="similarity">
    <text evidence="2">Belongs to the RAMP4 family.</text>
</comment>
<evidence type="ECO:0000313" key="12">
    <source>
        <dbReference type="Proteomes" id="UP001177023"/>
    </source>
</evidence>
<feature type="chain" id="PRO_5041331857" description="Stress-associated endoplasmic reticulum protein" evidence="10">
    <location>
        <begin position="21"/>
        <end position="168"/>
    </location>
</feature>
<evidence type="ECO:0000256" key="6">
    <source>
        <dbReference type="ARBA" id="ARBA00023136"/>
    </source>
</evidence>
<organism evidence="11 12">
    <name type="scientific">Mesorhabditis spiculigera</name>
    <dbReference type="NCBI Taxonomy" id="96644"/>
    <lineage>
        <taxon>Eukaryota</taxon>
        <taxon>Metazoa</taxon>
        <taxon>Ecdysozoa</taxon>
        <taxon>Nematoda</taxon>
        <taxon>Chromadorea</taxon>
        <taxon>Rhabditida</taxon>
        <taxon>Rhabditina</taxon>
        <taxon>Rhabditomorpha</taxon>
        <taxon>Rhabditoidea</taxon>
        <taxon>Rhabditidae</taxon>
        <taxon>Mesorhabditinae</taxon>
        <taxon>Mesorhabditis</taxon>
    </lineage>
</organism>
<evidence type="ECO:0000256" key="8">
    <source>
        <dbReference type="ARBA" id="ARBA00038831"/>
    </source>
</evidence>
<comment type="subcellular location">
    <subcellularLocation>
        <location evidence="1">Endoplasmic reticulum membrane</location>
        <topology evidence="1">Single-pass membrane protein</topology>
    </subcellularLocation>
</comment>
<name>A0AA36FZK4_9BILA</name>
<dbReference type="EMBL" id="CATQJA010001577">
    <property type="protein sequence ID" value="CAJ0567836.1"/>
    <property type="molecule type" value="Genomic_DNA"/>
</dbReference>
<dbReference type="Proteomes" id="UP001177023">
    <property type="component" value="Unassembled WGS sequence"/>
</dbReference>
<dbReference type="GO" id="GO:0005789">
    <property type="term" value="C:endoplasmic reticulum membrane"/>
    <property type="evidence" value="ECO:0007669"/>
    <property type="project" value="UniProtKB-SubCell"/>
</dbReference>
<feature type="transmembrane region" description="Helical" evidence="9">
    <location>
        <begin position="140"/>
        <end position="161"/>
    </location>
</feature>
<comment type="caution">
    <text evidence="11">The sequence shown here is derived from an EMBL/GenBank/DDBJ whole genome shotgun (WGS) entry which is preliminary data.</text>
</comment>
<feature type="non-terminal residue" evidence="11">
    <location>
        <position position="168"/>
    </location>
</feature>
<evidence type="ECO:0000256" key="9">
    <source>
        <dbReference type="SAM" id="Phobius"/>
    </source>
</evidence>
<evidence type="ECO:0008006" key="13">
    <source>
        <dbReference type="Google" id="ProtNLM"/>
    </source>
</evidence>
<evidence type="ECO:0000256" key="5">
    <source>
        <dbReference type="ARBA" id="ARBA00022989"/>
    </source>
</evidence>
<evidence type="ECO:0000256" key="10">
    <source>
        <dbReference type="SAM" id="SignalP"/>
    </source>
</evidence>
<keyword evidence="5 9" id="KW-1133">Transmembrane helix</keyword>
<dbReference type="PANTHER" id="PTHR15601">
    <property type="entry name" value="STRESS ASSOCIATED ENDOPLASMIC RETICULUM PROTEIN SERP1/RAMP4"/>
    <property type="match status" value="1"/>
</dbReference>
<protein>
    <recommendedName>
        <fullName evidence="13">Stress-associated endoplasmic reticulum protein</fullName>
    </recommendedName>
</protein>
<evidence type="ECO:0000313" key="11">
    <source>
        <dbReference type="EMBL" id="CAJ0567836.1"/>
    </source>
</evidence>
<keyword evidence="6 9" id="KW-0472">Membrane</keyword>